<evidence type="ECO:0000313" key="2">
    <source>
        <dbReference type="EMBL" id="TKS55589.1"/>
    </source>
</evidence>
<dbReference type="NCBIfam" id="NF040639">
    <property type="entry name" value="LETM1_rel_film"/>
    <property type="match status" value="1"/>
</dbReference>
<dbReference type="EMBL" id="SWMU01000005">
    <property type="protein sequence ID" value="TKS55589.1"/>
    <property type="molecule type" value="Genomic_DNA"/>
</dbReference>
<accession>A0A4U5TNJ6</accession>
<dbReference type="SUPFAM" id="SSF158682">
    <property type="entry name" value="TerB-like"/>
    <property type="match status" value="1"/>
</dbReference>
<dbReference type="GO" id="GO:0043022">
    <property type="term" value="F:ribosome binding"/>
    <property type="evidence" value="ECO:0007669"/>
    <property type="project" value="InterPro"/>
</dbReference>
<dbReference type="InterPro" id="IPR029024">
    <property type="entry name" value="TerB-like"/>
</dbReference>
<dbReference type="OrthoDB" id="1421172at2"/>
<evidence type="ECO:0000313" key="3">
    <source>
        <dbReference type="Proteomes" id="UP000306552"/>
    </source>
</evidence>
<dbReference type="Proteomes" id="UP000306552">
    <property type="component" value="Unassembled WGS sequence"/>
</dbReference>
<protein>
    <recommendedName>
        <fullName evidence="1">Letm1 RBD domain-containing protein</fullName>
    </recommendedName>
</protein>
<proteinExistence type="predicted"/>
<feature type="domain" description="Letm1 RBD" evidence="1">
    <location>
        <begin position="347"/>
        <end position="400"/>
    </location>
</feature>
<dbReference type="InterPro" id="IPR033122">
    <property type="entry name" value="LETM1-like_RBD"/>
</dbReference>
<evidence type="ECO:0000259" key="1">
    <source>
        <dbReference type="Pfam" id="PF07766"/>
    </source>
</evidence>
<dbReference type="Pfam" id="PF07766">
    <property type="entry name" value="LETM1_RBD"/>
    <property type="match status" value="1"/>
</dbReference>
<comment type="caution">
    <text evidence="2">The sequence shown here is derived from an EMBL/GenBank/DDBJ whole genome shotgun (WGS) entry which is preliminary data.</text>
</comment>
<name>A0A4U5TNJ6_9FLAO</name>
<sequence length="401" mass="47353">MNPSAAGWINRYLVEYDRDLQELSEYSFEAFYHELKKVGFIYGTNLTPVSQRKNDDFKLTQEELAKVNLFTALSIVYFHHNSKKSHELCLKTIISFYAKLKRTHQSLFQFKWLSKSKPDKELENILHQRVQTNDSYLQKNFSNIVTNALLFIDVIAFKNFLNNTYETCWFATRTEELLVNTLYLALKEKKLKGKYDEIIIKLIQSSLRYHEIEIDNLKRLSDLDFSILKDKVEKLYLIDMMCMTLYSDEVIDETEKDFIIKLSHSLNISRQDLDHSIQFLYDFVNKNKSEIYYFNTAHPVKYFYDRTYRTLSLLIVRNKKRIIKEISQSKELMHLLMISSYRDLNSIEKRKVKTQLLDIFKTIPSLAIFALPGGSLLLPIVIKMIPSILPSSFNENLNKES</sequence>
<reference evidence="2 3" key="1">
    <citation type="submission" date="2019-04" db="EMBL/GenBank/DDBJ databases">
        <title>Psychroflexus halotolerans sp. nov., isolated from a marine solar saltern.</title>
        <authorList>
            <person name="Feng X."/>
        </authorList>
    </citation>
    <scope>NUCLEOTIDE SEQUENCE [LARGE SCALE GENOMIC DNA]</scope>
    <source>
        <strain evidence="2 3">WDS2C27</strain>
    </source>
</reference>
<keyword evidence="3" id="KW-1185">Reference proteome</keyword>
<gene>
    <name evidence="2" type="ORF">FCN74_11620</name>
</gene>
<dbReference type="AlphaFoldDB" id="A0A4U5TNJ6"/>
<dbReference type="RefSeq" id="WP_138932774.1">
    <property type="nucleotide sequence ID" value="NZ_SWMU01000005.1"/>
</dbReference>
<organism evidence="2 3">
    <name type="scientific">Mesohalobacter halotolerans</name>
    <dbReference type="NCBI Taxonomy" id="1883405"/>
    <lineage>
        <taxon>Bacteria</taxon>
        <taxon>Pseudomonadati</taxon>
        <taxon>Bacteroidota</taxon>
        <taxon>Flavobacteriia</taxon>
        <taxon>Flavobacteriales</taxon>
        <taxon>Flavobacteriaceae</taxon>
        <taxon>Mesohalobacter</taxon>
    </lineage>
</organism>